<keyword evidence="1" id="KW-0472">Membrane</keyword>
<gene>
    <name evidence="2" type="ORF">BHM03_00014149</name>
</gene>
<protein>
    <submittedName>
        <fullName evidence="2">Uncharacterized protein</fullName>
    </submittedName>
</protein>
<dbReference type="AlphaFoldDB" id="A0A445ME29"/>
<name>A0A445ME29_ENSVE</name>
<accession>A0A445ME29</accession>
<sequence length="173" mass="19264">MRNPVRGSYTAGGGAVIEWDLHLDRYTIVLRKGGVMIFGICRSNSIELILRFYQLAPPRFYLFLSLSFATLSLLQLLGSFTGSGLYRRHYDKTDLLLQLLDIGLEIFDEQRKLINDPPEGGHLIGGKRSQGFLTRSLRVPWRLHLLGKRIDFAWVLSSTAGSIGGCEASGHGA</sequence>
<evidence type="ECO:0000313" key="2">
    <source>
        <dbReference type="EMBL" id="RZR72507.1"/>
    </source>
</evidence>
<organism evidence="2">
    <name type="scientific">Ensete ventricosum</name>
    <name type="common">Abyssinian banana</name>
    <name type="synonym">Musa ensete</name>
    <dbReference type="NCBI Taxonomy" id="4639"/>
    <lineage>
        <taxon>Eukaryota</taxon>
        <taxon>Viridiplantae</taxon>
        <taxon>Streptophyta</taxon>
        <taxon>Embryophyta</taxon>
        <taxon>Tracheophyta</taxon>
        <taxon>Spermatophyta</taxon>
        <taxon>Magnoliopsida</taxon>
        <taxon>Liliopsida</taxon>
        <taxon>Zingiberales</taxon>
        <taxon>Musaceae</taxon>
        <taxon>Ensete</taxon>
    </lineage>
</organism>
<dbReference type="EMBL" id="KV875701">
    <property type="protein sequence ID" value="RZR72507.1"/>
    <property type="molecule type" value="Genomic_DNA"/>
</dbReference>
<keyword evidence="1" id="KW-1133">Transmembrane helix</keyword>
<evidence type="ECO:0000256" key="1">
    <source>
        <dbReference type="SAM" id="Phobius"/>
    </source>
</evidence>
<proteinExistence type="predicted"/>
<feature type="transmembrane region" description="Helical" evidence="1">
    <location>
        <begin position="60"/>
        <end position="80"/>
    </location>
</feature>
<dbReference type="Proteomes" id="UP000290560">
    <property type="component" value="Unassembled WGS sequence"/>
</dbReference>
<reference evidence="2" key="1">
    <citation type="journal article" date="2018" name="Data Brief">
        <title>Genome sequence data from 17 accessions of Ensete ventricosum, a staple food crop for millions in Ethiopia.</title>
        <authorList>
            <person name="Yemataw Z."/>
            <person name="Muzemil S."/>
            <person name="Ambachew D."/>
            <person name="Tripathi L."/>
            <person name="Tesfaye K."/>
            <person name="Chala A."/>
            <person name="Farbos A."/>
            <person name="O'Neill P."/>
            <person name="Moore K."/>
            <person name="Grant M."/>
            <person name="Studholme D.J."/>
        </authorList>
    </citation>
    <scope>NUCLEOTIDE SEQUENCE [LARGE SCALE GENOMIC DNA]</scope>
    <source>
        <tissue evidence="2">Leaf</tissue>
    </source>
</reference>
<keyword evidence="1" id="KW-0812">Transmembrane</keyword>